<keyword evidence="2" id="KW-1133">Transmembrane helix</keyword>
<name>A0A9N8D6Z8_9STRA</name>
<proteinExistence type="predicted"/>
<evidence type="ECO:0000313" key="5">
    <source>
        <dbReference type="Proteomes" id="UP001153069"/>
    </source>
</evidence>
<evidence type="ECO:0000256" key="2">
    <source>
        <dbReference type="SAM" id="Phobius"/>
    </source>
</evidence>
<dbReference type="SMART" id="SM00181">
    <property type="entry name" value="EGF"/>
    <property type="match status" value="2"/>
</dbReference>
<organism evidence="4 5">
    <name type="scientific">Seminavis robusta</name>
    <dbReference type="NCBI Taxonomy" id="568900"/>
    <lineage>
        <taxon>Eukaryota</taxon>
        <taxon>Sar</taxon>
        <taxon>Stramenopiles</taxon>
        <taxon>Ochrophyta</taxon>
        <taxon>Bacillariophyta</taxon>
        <taxon>Bacillariophyceae</taxon>
        <taxon>Bacillariophycidae</taxon>
        <taxon>Naviculales</taxon>
        <taxon>Naviculaceae</taxon>
        <taxon>Seminavis</taxon>
    </lineage>
</organism>
<reference evidence="4" key="1">
    <citation type="submission" date="2020-06" db="EMBL/GenBank/DDBJ databases">
        <authorList>
            <consortium name="Plant Systems Biology data submission"/>
        </authorList>
    </citation>
    <scope>NUCLEOTIDE SEQUENCE</scope>
    <source>
        <strain evidence="4">D6</strain>
    </source>
</reference>
<feature type="compositionally biased region" description="Basic and acidic residues" evidence="1">
    <location>
        <begin position="1"/>
        <end position="10"/>
    </location>
</feature>
<accession>A0A9N8D6Z8</accession>
<feature type="domain" description="EGF-like" evidence="3">
    <location>
        <begin position="606"/>
        <end position="647"/>
    </location>
</feature>
<dbReference type="InterPro" id="IPR000742">
    <property type="entry name" value="EGF"/>
</dbReference>
<dbReference type="EMBL" id="CAICTM010000021">
    <property type="protein sequence ID" value="CAB9497553.1"/>
    <property type="molecule type" value="Genomic_DNA"/>
</dbReference>
<keyword evidence="2" id="KW-0472">Membrane</keyword>
<dbReference type="OrthoDB" id="10046852at2759"/>
<comment type="caution">
    <text evidence="4">The sequence shown here is derived from an EMBL/GenBank/DDBJ whole genome shotgun (WGS) entry which is preliminary data.</text>
</comment>
<evidence type="ECO:0000259" key="3">
    <source>
        <dbReference type="SMART" id="SM00181"/>
    </source>
</evidence>
<feature type="compositionally biased region" description="Basic and acidic residues" evidence="1">
    <location>
        <begin position="50"/>
        <end position="63"/>
    </location>
</feature>
<evidence type="ECO:0000313" key="4">
    <source>
        <dbReference type="EMBL" id="CAB9497553.1"/>
    </source>
</evidence>
<dbReference type="Proteomes" id="UP001153069">
    <property type="component" value="Unassembled WGS sequence"/>
</dbReference>
<feature type="transmembrane region" description="Helical" evidence="2">
    <location>
        <begin position="267"/>
        <end position="288"/>
    </location>
</feature>
<feature type="transmembrane region" description="Helical" evidence="2">
    <location>
        <begin position="70"/>
        <end position="103"/>
    </location>
</feature>
<feature type="domain" description="EGF-like" evidence="3">
    <location>
        <begin position="405"/>
        <end position="435"/>
    </location>
</feature>
<keyword evidence="5" id="KW-1185">Reference proteome</keyword>
<feature type="region of interest" description="Disordered" evidence="1">
    <location>
        <begin position="1"/>
        <end position="63"/>
    </location>
</feature>
<feature type="transmembrane region" description="Helical" evidence="2">
    <location>
        <begin position="180"/>
        <end position="203"/>
    </location>
</feature>
<protein>
    <recommendedName>
        <fullName evidence="3">EGF-like domain-containing protein</fullName>
    </recommendedName>
</protein>
<dbReference type="AlphaFoldDB" id="A0A9N8D6Z8"/>
<feature type="compositionally biased region" description="Polar residues" evidence="1">
    <location>
        <begin position="26"/>
        <end position="39"/>
    </location>
</feature>
<gene>
    <name evidence="4" type="ORF">SEMRO_21_G014990.1</name>
</gene>
<sequence length="697" mass="77790">MDENEKDSHENNAGTGDGNEDKQEETWTTSLTAKIQESIQPILDPYAGDDSARTQTEDEDRKEHAMTSDIYSLMSIVPVFSVSFSFAGLVFAAQFILAALALVDLVDFSADPIETNGVRNPTSIPPDVSIEVKIAQFIGVLLISNFAAGQGDLFVGFTHLLYGYDSETIKEYPHATFTKWYLAGTCQFLVGILLTADLMVLMFRSTSVVELCLNFAALHFVQDIDDVAFTVASMGLITRRVRKDCDRVGNVMIHTKKKRQKDGVRRAFLLIFTISLYIPAIIVTSWQWSGRFMCQRLYIQFGDLHSHEWPYSSGFFEAESLNAGNRFNGRAVYVDRTQTMRLAYCGQLQAWAFSYIGDEDYCNYFIVSSTTTSFDVIEVAGSTWFALTKELGPVPMDWLYLSCSDCTEHICTPGHGQCEDNVCICNEGYLGLNCEFLEADVCPAMALDRRSDVHLSTVPNTLPFTRQNYTRVLEEGQSNQYYGRPLYVSTDSAGFVDLIVVFAGYRWIMYGLPQEVSAETAGTNLSHVATIFDRADRTRQVVNVTSDYQHFTPFLFSSPVQFGTESHEVDPINVQWFAAQLDESNTNVGAKADTNRPWGGSFICKVCSDNRYPCENGGICYGSGTDSYCNCTNPRSGLQSYAGTMCEHAFSCADFRARFNQTSLNGCECDSVYGVCTRCDFGFHGNLCQFKDDDTGY</sequence>
<keyword evidence="2" id="KW-0812">Transmembrane</keyword>
<evidence type="ECO:0000256" key="1">
    <source>
        <dbReference type="SAM" id="MobiDB-lite"/>
    </source>
</evidence>